<feature type="chain" id="PRO_5045906448" evidence="1">
    <location>
        <begin position="24"/>
        <end position="80"/>
    </location>
</feature>
<protein>
    <submittedName>
        <fullName evidence="2">Uncharacterized protein</fullName>
    </submittedName>
</protein>
<dbReference type="Proteomes" id="UP000823674">
    <property type="component" value="Chromosome A07"/>
</dbReference>
<evidence type="ECO:0000313" key="2">
    <source>
        <dbReference type="EMBL" id="KAG5380098.1"/>
    </source>
</evidence>
<reference evidence="2 3" key="1">
    <citation type="submission" date="2021-03" db="EMBL/GenBank/DDBJ databases">
        <authorList>
            <person name="King G.J."/>
            <person name="Bancroft I."/>
            <person name="Baten A."/>
            <person name="Bloomfield J."/>
            <person name="Borpatragohain P."/>
            <person name="He Z."/>
            <person name="Irish N."/>
            <person name="Irwin J."/>
            <person name="Liu K."/>
            <person name="Mauleon R.P."/>
            <person name="Moore J."/>
            <person name="Morris R."/>
            <person name="Ostergaard L."/>
            <person name="Wang B."/>
            <person name="Wells R."/>
        </authorList>
    </citation>
    <scope>NUCLEOTIDE SEQUENCE [LARGE SCALE GENOMIC DNA]</scope>
    <source>
        <strain evidence="2">R-o-18</strain>
        <tissue evidence="2">Leaf</tissue>
    </source>
</reference>
<evidence type="ECO:0000313" key="3">
    <source>
        <dbReference type="Proteomes" id="UP000823674"/>
    </source>
</evidence>
<proteinExistence type="predicted"/>
<accession>A0ABQ7L450</accession>
<comment type="caution">
    <text evidence="2">The sequence shown here is derived from an EMBL/GenBank/DDBJ whole genome shotgun (WGS) entry which is preliminary data.</text>
</comment>
<sequence>MAISKALIASLLISLLVLQLVEADVHGASSQVDQTFVTERAGLVAPGATVCHLAPTGTTTSASATLTSPPTVVAASALKY</sequence>
<keyword evidence="1" id="KW-0732">Signal</keyword>
<evidence type="ECO:0000256" key="1">
    <source>
        <dbReference type="SAM" id="SignalP"/>
    </source>
</evidence>
<feature type="signal peptide" evidence="1">
    <location>
        <begin position="1"/>
        <end position="23"/>
    </location>
</feature>
<keyword evidence="3" id="KW-1185">Reference proteome</keyword>
<name>A0ABQ7L450_BRACM</name>
<organism evidence="2 3">
    <name type="scientific">Brassica rapa subsp. trilocularis</name>
    <dbReference type="NCBI Taxonomy" id="1813537"/>
    <lineage>
        <taxon>Eukaryota</taxon>
        <taxon>Viridiplantae</taxon>
        <taxon>Streptophyta</taxon>
        <taxon>Embryophyta</taxon>
        <taxon>Tracheophyta</taxon>
        <taxon>Spermatophyta</taxon>
        <taxon>Magnoliopsida</taxon>
        <taxon>eudicotyledons</taxon>
        <taxon>Gunneridae</taxon>
        <taxon>Pentapetalae</taxon>
        <taxon>rosids</taxon>
        <taxon>malvids</taxon>
        <taxon>Brassicales</taxon>
        <taxon>Brassicaceae</taxon>
        <taxon>Brassiceae</taxon>
        <taxon>Brassica</taxon>
    </lineage>
</organism>
<gene>
    <name evidence="2" type="primary">A07g507260.1_BraROA</name>
    <name evidence="2" type="ORF">IGI04_027940</name>
</gene>
<dbReference type="EMBL" id="JADBGQ010000009">
    <property type="protein sequence ID" value="KAG5380098.1"/>
    <property type="molecule type" value="Genomic_DNA"/>
</dbReference>